<name>A0A7J9PUI1_METMI</name>
<sequence length="302" mass="34312">MIVKKIKKLNALHANYSSYFSKSLDEIIFIATSIGIKNWGDALNLKLVEYISGKTPIISYDPLNMFKPPLRNHLIYGVIGSVLEAQSSHRLNIWGSGFISEQGTLKQDPKKIFAVRGPRTRKVLLDLGYQCPKVYGDPAMLYPIYYTPNVGKRYKLGVIPHYIDHNNKWITKLKNDSNVLVINMLNDINKVVDDICSCECIASSSLHGIIAADSYNIPSLWIKLSENVAGDGFKFIDYFESVNRKCGEPMTISGNECLYDILEMVDHYDITIDLHKLMQACPFKKPNIDYKKLITELHPLYI</sequence>
<protein>
    <submittedName>
        <fullName evidence="2">Pyruvyl transferase</fullName>
    </submittedName>
</protein>
<comment type="caution">
    <text evidence="2">The sequence shown here is derived from an EMBL/GenBank/DDBJ whole genome shotgun (WGS) entry which is preliminary data.</text>
</comment>
<evidence type="ECO:0000313" key="3">
    <source>
        <dbReference type="Proteomes" id="UP000571751"/>
    </source>
</evidence>
<feature type="domain" description="Polysaccharide pyruvyl transferase" evidence="1">
    <location>
        <begin position="111"/>
        <end position="222"/>
    </location>
</feature>
<dbReference type="Proteomes" id="UP000571751">
    <property type="component" value="Unassembled WGS sequence"/>
</dbReference>
<dbReference type="EMBL" id="JACDUP010000002">
    <property type="protein sequence ID" value="MBA2869078.1"/>
    <property type="molecule type" value="Genomic_DNA"/>
</dbReference>
<evidence type="ECO:0000259" key="1">
    <source>
        <dbReference type="Pfam" id="PF04230"/>
    </source>
</evidence>
<keyword evidence="2" id="KW-0808">Transferase</keyword>
<dbReference type="Pfam" id="PF04230">
    <property type="entry name" value="PS_pyruv_trans"/>
    <property type="match status" value="1"/>
</dbReference>
<organism evidence="2 3">
    <name type="scientific">Methanococcus maripaludis</name>
    <name type="common">Methanococcus deltae</name>
    <dbReference type="NCBI Taxonomy" id="39152"/>
    <lineage>
        <taxon>Archaea</taxon>
        <taxon>Methanobacteriati</taxon>
        <taxon>Methanobacteriota</taxon>
        <taxon>Methanomada group</taxon>
        <taxon>Methanococci</taxon>
        <taxon>Methanococcales</taxon>
        <taxon>Methanococcaceae</taxon>
        <taxon>Methanococcus</taxon>
    </lineage>
</organism>
<reference evidence="2 3" key="1">
    <citation type="submission" date="2020-07" db="EMBL/GenBank/DDBJ databases">
        <title>Genomic Encyclopedia of Type Strains, Phase IV (KMG-V): Genome sequencing to study the core and pangenomes of soil and plant-associated prokaryotes.</title>
        <authorList>
            <person name="Whitman W."/>
        </authorList>
    </citation>
    <scope>NUCLEOTIDE SEQUENCE [LARGE SCALE GENOMIC DNA]</scope>
    <source>
        <strain evidence="2 3">C14</strain>
    </source>
</reference>
<accession>A0A7J9PUI1</accession>
<dbReference type="RefSeq" id="WP_181508148.1">
    <property type="nucleotide sequence ID" value="NZ_JACDUP010000002.1"/>
</dbReference>
<gene>
    <name evidence="2" type="ORF">HNP95_001257</name>
</gene>
<dbReference type="InterPro" id="IPR007345">
    <property type="entry name" value="Polysacch_pyruvyl_Trfase"/>
</dbReference>
<proteinExistence type="predicted"/>
<evidence type="ECO:0000313" key="2">
    <source>
        <dbReference type="EMBL" id="MBA2869078.1"/>
    </source>
</evidence>
<dbReference type="GO" id="GO:0016740">
    <property type="term" value="F:transferase activity"/>
    <property type="evidence" value="ECO:0007669"/>
    <property type="project" value="UniProtKB-KW"/>
</dbReference>
<dbReference type="AlphaFoldDB" id="A0A7J9PUI1"/>